<evidence type="ECO:0000256" key="3">
    <source>
        <dbReference type="ARBA" id="ARBA00012377"/>
    </source>
</evidence>
<comment type="catalytic activity">
    <reaction evidence="8 13">
        <text>P(1),P(3)-bis(5'-adenosyl) triphosphate + H2O = AMP + ADP + 2 H(+)</text>
        <dbReference type="Rhea" id="RHEA:13893"/>
        <dbReference type="ChEBI" id="CHEBI:15377"/>
        <dbReference type="ChEBI" id="CHEBI:15378"/>
        <dbReference type="ChEBI" id="CHEBI:58529"/>
        <dbReference type="ChEBI" id="CHEBI:456215"/>
        <dbReference type="ChEBI" id="CHEBI:456216"/>
        <dbReference type="EC" id="3.6.1.29"/>
    </reaction>
</comment>
<dbReference type="InterPro" id="IPR019808">
    <property type="entry name" value="Histidine_triad_CS"/>
</dbReference>
<feature type="binding site" evidence="10">
    <location>
        <position position="85"/>
    </location>
    <ligand>
        <name>substrate</name>
    </ligand>
</feature>
<dbReference type="PROSITE" id="PS00892">
    <property type="entry name" value="HIT_1"/>
    <property type="match status" value="1"/>
</dbReference>
<evidence type="ECO:0000256" key="11">
    <source>
        <dbReference type="PIRSR" id="PIRSR639383-3"/>
    </source>
</evidence>
<comment type="subunit">
    <text evidence="2">Homodimer.</text>
</comment>
<evidence type="ECO:0000259" key="15">
    <source>
        <dbReference type="PROSITE" id="PS51084"/>
    </source>
</evidence>
<feature type="site" description="Important for induction of apoptosis" evidence="11">
    <location>
        <position position="115"/>
    </location>
</feature>
<dbReference type="Gene3D" id="3.30.428.10">
    <property type="entry name" value="HIT-like"/>
    <property type="match status" value="1"/>
</dbReference>
<dbReference type="InterPro" id="IPR036265">
    <property type="entry name" value="HIT-like_sf"/>
</dbReference>
<feature type="domain" description="HIT" evidence="15">
    <location>
        <begin position="1"/>
        <end position="115"/>
    </location>
</feature>
<feature type="binding site" evidence="10">
    <location>
        <position position="100"/>
    </location>
    <ligand>
        <name>substrate</name>
    </ligand>
</feature>
<dbReference type="GO" id="GO:0000166">
    <property type="term" value="F:nucleotide binding"/>
    <property type="evidence" value="ECO:0007669"/>
    <property type="project" value="UniProtKB-KW"/>
</dbReference>
<dbReference type="PROSITE" id="PS51084">
    <property type="entry name" value="HIT_2"/>
    <property type="match status" value="1"/>
</dbReference>
<sequence>MSNKIYFSKFLVTDQVFFKTKYNYALVNLKPILAGHVLVVPLKNTAISLSQLTPVETQDHFNTVQLVQQFIKWVYTADAMNIAIQDGPEAGQSVPHLHTHIIPRYRVNNIGDEIYERIDQWDWQEHRAEYLNNGGRAARKKSMEDGVPGTGQTQPHSERELKPDNCRTARTQEEMAVECKMLKDKLKEYLEEFPHMRQWILEAEK</sequence>
<gene>
    <name evidence="16" type="primary">KNAG0M01550</name>
    <name evidence="16" type="ordered locus">KNAG_0M01550</name>
</gene>
<comment type="function">
    <text evidence="7">Cleaves A-5'-PPP-5'A to yield AMP and ADP. Can cleave all dinucleoside polyphosphates, provided the phosphate chain contains at least 3 phosphates and that 1 of the 2 bases composing the nucleotide is a purine. Is most effective on dinucleoside triphosphates. Negatively regulates intracellular dinucleoside polyphosphate levels, which elevate following heat shock.</text>
</comment>
<evidence type="ECO:0000313" key="17">
    <source>
        <dbReference type="Proteomes" id="UP000006310"/>
    </source>
</evidence>
<protein>
    <recommendedName>
        <fullName evidence="4 13">Bis(5'-adenosyl)-triphosphatase</fullName>
        <ecNumber evidence="3 13">3.6.1.29</ecNumber>
    </recommendedName>
</protein>
<dbReference type="GO" id="GO:0047710">
    <property type="term" value="F:bis(5'-adenosyl)-triphosphatase activity"/>
    <property type="evidence" value="ECO:0007669"/>
    <property type="project" value="UniProtKB-UniRule"/>
</dbReference>
<evidence type="ECO:0000256" key="9">
    <source>
        <dbReference type="PIRSR" id="PIRSR639383-1"/>
    </source>
</evidence>
<keyword evidence="17" id="KW-1185">Reference proteome</keyword>
<dbReference type="GO" id="GO:0015964">
    <property type="term" value="P:diadenosine triphosphate catabolic process"/>
    <property type="evidence" value="ECO:0007669"/>
    <property type="project" value="EnsemblFungi"/>
</dbReference>
<organism evidence="16 17">
    <name type="scientific">Huiozyma naganishii (strain ATCC MYA-139 / BCRC 22969 / CBS 8797 / KCTC 17520 / NBRC 10181 / NCYC 3082 / Yp74L-3)</name>
    <name type="common">Yeast</name>
    <name type="synonym">Kazachstania naganishii</name>
    <dbReference type="NCBI Taxonomy" id="1071383"/>
    <lineage>
        <taxon>Eukaryota</taxon>
        <taxon>Fungi</taxon>
        <taxon>Dikarya</taxon>
        <taxon>Ascomycota</taxon>
        <taxon>Saccharomycotina</taxon>
        <taxon>Saccharomycetes</taxon>
        <taxon>Saccharomycetales</taxon>
        <taxon>Saccharomycetaceae</taxon>
        <taxon>Huiozyma</taxon>
    </lineage>
</organism>
<reference evidence="16 17" key="1">
    <citation type="journal article" date="2011" name="Proc. Natl. Acad. Sci. U.S.A.">
        <title>Evolutionary erosion of yeast sex chromosomes by mating-type switching accidents.</title>
        <authorList>
            <person name="Gordon J.L."/>
            <person name="Armisen D."/>
            <person name="Proux-Wera E."/>
            <person name="Oheigeartaigh S.S."/>
            <person name="Byrne K.P."/>
            <person name="Wolfe K.H."/>
        </authorList>
    </citation>
    <scope>NUCLEOTIDE SEQUENCE [LARGE SCALE GENOMIC DNA]</scope>
    <source>
        <strain evidence="17">ATCC MYA-139 / BCRC 22969 / CBS 8797 / CCRC 22969 / KCTC 17520 / NBRC 10181 / NCYC 3082</strain>
    </source>
</reference>
<evidence type="ECO:0000256" key="5">
    <source>
        <dbReference type="ARBA" id="ARBA00022741"/>
    </source>
</evidence>
<dbReference type="eggNOG" id="KOG3379">
    <property type="taxonomic scope" value="Eukaryota"/>
</dbReference>
<evidence type="ECO:0000256" key="12">
    <source>
        <dbReference type="PROSITE-ProRule" id="PRU00464"/>
    </source>
</evidence>
<dbReference type="GeneID" id="34528788"/>
<dbReference type="InterPro" id="IPR039383">
    <property type="entry name" value="FHIT"/>
</dbReference>
<evidence type="ECO:0000256" key="2">
    <source>
        <dbReference type="ARBA" id="ARBA00011738"/>
    </source>
</evidence>
<feature type="compositionally biased region" description="Basic and acidic residues" evidence="14">
    <location>
        <begin position="156"/>
        <end position="168"/>
    </location>
</feature>
<dbReference type="Pfam" id="PF01230">
    <property type="entry name" value="HIT"/>
    <property type="match status" value="1"/>
</dbReference>
<dbReference type="RefSeq" id="XP_022467252.1">
    <property type="nucleotide sequence ID" value="XM_022611014.1"/>
</dbReference>
<dbReference type="PANTHER" id="PTHR46243:SF1">
    <property type="entry name" value="BIS(5'-ADENOSYL)-TRIPHOSPHATASE"/>
    <property type="match status" value="1"/>
</dbReference>
<evidence type="ECO:0000256" key="8">
    <source>
        <dbReference type="ARBA" id="ARBA00047780"/>
    </source>
</evidence>
<dbReference type="KEGG" id="kng:KNAG_0M01550"/>
<feature type="binding site" evidence="10">
    <location>
        <begin position="91"/>
        <end position="94"/>
    </location>
    <ligand>
        <name>substrate</name>
    </ligand>
</feature>
<feature type="binding site" evidence="10">
    <location>
        <position position="28"/>
    </location>
    <ligand>
        <name>substrate</name>
    </ligand>
</feature>
<dbReference type="InterPro" id="IPR011146">
    <property type="entry name" value="HIT-like"/>
</dbReference>
<dbReference type="EC" id="3.6.1.29" evidence="3 13"/>
<evidence type="ECO:0000256" key="14">
    <source>
        <dbReference type="SAM" id="MobiDB-lite"/>
    </source>
</evidence>
<evidence type="ECO:0000256" key="13">
    <source>
        <dbReference type="RuleBase" id="RU366076"/>
    </source>
</evidence>
<dbReference type="InterPro" id="IPR051884">
    <property type="entry name" value="Bis(5'-adenosyl)-TPase_reg"/>
</dbReference>
<dbReference type="PANTHER" id="PTHR46243">
    <property type="entry name" value="BIS(5'-ADENOSYL)-TRIPHOSPHATASE"/>
    <property type="match status" value="1"/>
</dbReference>
<proteinExistence type="predicted"/>
<dbReference type="OrthoDB" id="680339at2759"/>
<dbReference type="Proteomes" id="UP000006310">
    <property type="component" value="Chromosome 13"/>
</dbReference>
<keyword evidence="6 13" id="KW-0378">Hydrolase</keyword>
<keyword evidence="5 13" id="KW-0547">Nucleotide-binding</keyword>
<feature type="region of interest" description="Disordered" evidence="14">
    <location>
        <begin position="135"/>
        <end position="168"/>
    </location>
</feature>
<evidence type="ECO:0000256" key="1">
    <source>
        <dbReference type="ARBA" id="ARBA00001936"/>
    </source>
</evidence>
<dbReference type="GO" id="GO:0004081">
    <property type="term" value="F:bis(5'-nucleosyl)-tetraphosphatase (asymmetrical) activity"/>
    <property type="evidence" value="ECO:0007669"/>
    <property type="project" value="EnsemblFungi"/>
</dbReference>
<dbReference type="CDD" id="cd01275">
    <property type="entry name" value="FHIT"/>
    <property type="match status" value="1"/>
</dbReference>
<evidence type="ECO:0000256" key="10">
    <source>
        <dbReference type="PIRSR" id="PIRSR639383-2"/>
    </source>
</evidence>
<evidence type="ECO:0000256" key="7">
    <source>
        <dbReference type="ARBA" id="ARBA00025241"/>
    </source>
</evidence>
<feature type="active site" description="Tele-AMP-histidine intermediate" evidence="9">
    <location>
        <position position="98"/>
    </location>
</feature>
<accession>J7RSW9</accession>
<feature type="short sequence motif" description="Histidine triad motif" evidence="12">
    <location>
        <begin position="96"/>
        <end position="100"/>
    </location>
</feature>
<name>J7RSW9_HUIN7</name>
<evidence type="ECO:0000313" key="16">
    <source>
        <dbReference type="EMBL" id="CCK73008.1"/>
    </source>
</evidence>
<comment type="cofactor">
    <cofactor evidence="1 13">
        <name>Mn(2+)</name>
        <dbReference type="ChEBI" id="CHEBI:29035"/>
    </cofactor>
</comment>
<evidence type="ECO:0000256" key="6">
    <source>
        <dbReference type="ARBA" id="ARBA00022801"/>
    </source>
</evidence>
<dbReference type="EMBL" id="HE978326">
    <property type="protein sequence ID" value="CCK73008.1"/>
    <property type="molecule type" value="Genomic_DNA"/>
</dbReference>
<dbReference type="OMA" id="QVVHQFI"/>
<dbReference type="AlphaFoldDB" id="J7RSW9"/>
<dbReference type="SUPFAM" id="SSF54197">
    <property type="entry name" value="HIT-like"/>
    <property type="match status" value="1"/>
</dbReference>
<reference evidence="17" key="2">
    <citation type="submission" date="2012-08" db="EMBL/GenBank/DDBJ databases">
        <title>Genome sequence of Kazachstania naganishii.</title>
        <authorList>
            <person name="Gordon J.L."/>
            <person name="Armisen D."/>
            <person name="Proux-Wera E."/>
            <person name="OhEigeartaigh S.S."/>
            <person name="Byrne K.P."/>
            <person name="Wolfe K.H."/>
        </authorList>
    </citation>
    <scope>NUCLEOTIDE SEQUENCE [LARGE SCALE GENOMIC DNA]</scope>
    <source>
        <strain evidence="17">ATCC MYA-139 / BCRC 22969 / CBS 8797 / CCRC 22969 / KCTC 17520 / NBRC 10181 / NCYC 3082</strain>
    </source>
</reference>
<evidence type="ECO:0000256" key="4">
    <source>
        <dbReference type="ARBA" id="ARBA00014605"/>
    </source>
</evidence>
<dbReference type="HOGENOM" id="CLU_056776_7_2_1"/>
<dbReference type="STRING" id="1071383.J7RSW9"/>